<reference evidence="3" key="1">
    <citation type="submission" date="2016-10" db="EMBL/GenBank/DDBJ databases">
        <authorList>
            <person name="Varghese N."/>
            <person name="Submissions S."/>
        </authorList>
    </citation>
    <scope>NUCLEOTIDE SEQUENCE [LARGE SCALE GENOMIC DNA]</scope>
    <source>
        <strain evidence="3">DSM 23925</strain>
    </source>
</reference>
<dbReference type="OrthoDB" id="5573484at2"/>
<gene>
    <name evidence="2" type="ORF">SAMN04487989_10819</name>
</gene>
<dbReference type="STRING" id="649333.SAMN04487989_10819"/>
<dbReference type="EMBL" id="FOVN01000008">
    <property type="protein sequence ID" value="SFN98383.1"/>
    <property type="molecule type" value="Genomic_DNA"/>
</dbReference>
<dbReference type="Proteomes" id="UP000198705">
    <property type="component" value="Unassembled WGS sequence"/>
</dbReference>
<name>A0A1I5DGS6_9FLAO</name>
<keyword evidence="3" id="KW-1185">Reference proteome</keyword>
<protein>
    <recommendedName>
        <fullName evidence="1">DUF7033 domain-containing protein</fullName>
    </recommendedName>
</protein>
<dbReference type="AlphaFoldDB" id="A0A1I5DGS6"/>
<evidence type="ECO:0000259" key="1">
    <source>
        <dbReference type="Pfam" id="PF23019"/>
    </source>
</evidence>
<evidence type="ECO:0000313" key="2">
    <source>
        <dbReference type="EMBL" id="SFN98383.1"/>
    </source>
</evidence>
<dbReference type="CDD" id="cd10931">
    <property type="entry name" value="CE4_u7"/>
    <property type="match status" value="1"/>
</dbReference>
<organism evidence="2 3">
    <name type="scientific">Bizionia echini</name>
    <dbReference type="NCBI Taxonomy" id="649333"/>
    <lineage>
        <taxon>Bacteria</taxon>
        <taxon>Pseudomonadati</taxon>
        <taxon>Bacteroidota</taxon>
        <taxon>Flavobacteriia</taxon>
        <taxon>Flavobacteriales</taxon>
        <taxon>Flavobacteriaceae</taxon>
        <taxon>Bizionia</taxon>
    </lineage>
</organism>
<dbReference type="InterPro" id="IPR054297">
    <property type="entry name" value="DUF7033"/>
</dbReference>
<accession>A0A1I5DGS6</accession>
<proteinExistence type="predicted"/>
<feature type="domain" description="DUF7033" evidence="1">
    <location>
        <begin position="95"/>
        <end position="183"/>
    </location>
</feature>
<sequence length="433" mass="50967">MILIYTHKITPRVKYAFKHVFTRILNIPVTFTTTVEEFISHNSIKISYAKQPLSNELFIKSHELLFEQGLSDVEIQVHDWEDTKCFFTTNDKSCMPFDMFAATFYLLSRYEEYLPHVKDEFGRFTAEESLAYKFGFLHQPVVDIWAYKFKQILQNQYPDFVFPDKTYSIKPIIDVPSAFSFKSKGLMRTVGGTLKDVIGFKFHRLYMRFMVLLGLKHDPDDTFKYIINRQKQHKNKFLFFFLIGDYSTFDKGINAQKKEFISLIKQVADYSHVGLKASYFALDNLAILKKEKRRMESIVNTSLVASRQSFSKLNLPVSYRNLVELEILEDYTMGYVNHSGFRAGTCTPFFFYDLDFEIQTPLKITAYHVMDYTLLKHHSLLDKKESLQRVINQVKAVNGEFVSVFHNYTFSDIERWRGFKELFNMILDSVHED</sequence>
<dbReference type="Pfam" id="PF23019">
    <property type="entry name" value="DUF7033"/>
    <property type="match status" value="1"/>
</dbReference>
<evidence type="ECO:0000313" key="3">
    <source>
        <dbReference type="Proteomes" id="UP000198705"/>
    </source>
</evidence>
<dbReference type="RefSeq" id="WP_092209823.1">
    <property type="nucleotide sequence ID" value="NZ_FOVN01000008.1"/>
</dbReference>